<keyword evidence="2" id="KW-1185">Reference proteome</keyword>
<dbReference type="EMBL" id="FOEI01000003">
    <property type="protein sequence ID" value="SEP91569.1"/>
    <property type="molecule type" value="Genomic_DNA"/>
</dbReference>
<dbReference type="OrthoDB" id="1350910at2"/>
<evidence type="ECO:0008006" key="3">
    <source>
        <dbReference type="Google" id="ProtNLM"/>
    </source>
</evidence>
<sequence length="180" mass="20596">MKRIILFAFSLLLFVSCKNEDKKAEDSQEAVAEKVMDTVFTVTLNATVKKDDSFQIYYRKAGETTYVETSSFFTEFKGSDKPQDIVFRLPEGVIPDYIRMDFGTNKDQEPFTVNSFKMSYFGKEFKASGTEFFNLLLVEQKTATFDAEKAIITPLTVNGIHDPQATSEKRLFDEIQKIVK</sequence>
<dbReference type="STRING" id="1299341.SAMN05444005_103168"/>
<evidence type="ECO:0000313" key="1">
    <source>
        <dbReference type="EMBL" id="SEP91569.1"/>
    </source>
</evidence>
<protein>
    <recommendedName>
        <fullName evidence="3">Lipoprotein</fullName>
    </recommendedName>
</protein>
<accession>A0A1H9BRQ1</accession>
<name>A0A1H9BRQ1_9FLAO</name>
<gene>
    <name evidence="1" type="ORF">SAMN05444005_103168</name>
</gene>
<dbReference type="Proteomes" id="UP000198648">
    <property type="component" value="Unassembled WGS sequence"/>
</dbReference>
<evidence type="ECO:0000313" key="2">
    <source>
        <dbReference type="Proteomes" id="UP000198648"/>
    </source>
</evidence>
<reference evidence="1 2" key="1">
    <citation type="submission" date="2016-10" db="EMBL/GenBank/DDBJ databases">
        <authorList>
            <person name="de Groot N.N."/>
        </authorList>
    </citation>
    <scope>NUCLEOTIDE SEQUENCE [LARGE SCALE GENOMIC DNA]</scope>
    <source>
        <strain evidence="1 2">DSM 27078</strain>
    </source>
</reference>
<dbReference type="RefSeq" id="WP_091467294.1">
    <property type="nucleotide sequence ID" value="NZ_FOEI01000003.1"/>
</dbReference>
<proteinExistence type="predicted"/>
<dbReference type="AlphaFoldDB" id="A0A1H9BRQ1"/>
<dbReference type="PROSITE" id="PS51257">
    <property type="entry name" value="PROKAR_LIPOPROTEIN"/>
    <property type="match status" value="1"/>
</dbReference>
<organism evidence="1 2">
    <name type="scientific">Flavobacterium urocaniciphilum</name>
    <dbReference type="NCBI Taxonomy" id="1299341"/>
    <lineage>
        <taxon>Bacteria</taxon>
        <taxon>Pseudomonadati</taxon>
        <taxon>Bacteroidota</taxon>
        <taxon>Flavobacteriia</taxon>
        <taxon>Flavobacteriales</taxon>
        <taxon>Flavobacteriaceae</taxon>
        <taxon>Flavobacterium</taxon>
    </lineage>
</organism>